<keyword evidence="5" id="KW-0560">Oxidoreductase</keyword>
<dbReference type="PRINTS" id="PR00090">
    <property type="entry name" value="RNGDIOXGNASE"/>
</dbReference>
<dbReference type="Pfam" id="PF00848">
    <property type="entry name" value="Ring_hydroxyl_A"/>
    <property type="match status" value="1"/>
</dbReference>
<dbReference type="Pfam" id="PF00355">
    <property type="entry name" value="Rieske"/>
    <property type="match status" value="1"/>
</dbReference>
<comment type="cofactor">
    <cofactor evidence="1">
        <name>Fe cation</name>
        <dbReference type="ChEBI" id="CHEBI:24875"/>
    </cofactor>
</comment>
<keyword evidence="8" id="KW-0520">NAD</keyword>
<dbReference type="RefSeq" id="WP_183443798.1">
    <property type="nucleotide sequence ID" value="NZ_JACHXD010000024.1"/>
</dbReference>
<gene>
    <name evidence="10" type="ORF">FHS03_005228</name>
</gene>
<sequence length="400" mass="45406">MKHETQVQTLQTLLALREVGRDQEMLGKVVKLPVTIYTDPAVLEQEMATVFRNYPMVAGHASHVREPGDYLLSDWDKRPFVVVRDKEGVLRAFLNTCRHRGARLVSGKEEQLKNFVCPFHGWVYGLDGALRSISRAHNFPGVDCETMGLVELPVREHGGLVWVHPTPGAKIDIAECLGPLAEDFECFKVDELVPYRKNKVVRKANWKMLIKTYLEGYHVPYLHKDTLVRNFKKGVIAHMEHGQHIRLSAARSNVLDARQADSKDWKILDYASVYYSLFPQAFFIMHPDYVSINSFYPEAPDRTIWTHEMLYRREAFVGEEGQAALAKRFDYTNDAVFDAEDFAVAEDVQIGLLNGANEYHTLGLEEGLLAIFQQNVERAMAKPGRSTGGHIRPVACPPGR</sequence>
<dbReference type="Gene3D" id="2.102.10.10">
    <property type="entry name" value="Rieske [2Fe-2S] iron-sulphur domain"/>
    <property type="match status" value="1"/>
</dbReference>
<dbReference type="PANTHER" id="PTHR43756:SF5">
    <property type="entry name" value="CHOLINE MONOOXYGENASE, CHLOROPLASTIC"/>
    <property type="match status" value="1"/>
</dbReference>
<dbReference type="AlphaFoldDB" id="A0A7W5BFD8"/>
<evidence type="ECO:0000256" key="5">
    <source>
        <dbReference type="ARBA" id="ARBA00023002"/>
    </source>
</evidence>
<evidence type="ECO:0000256" key="4">
    <source>
        <dbReference type="ARBA" id="ARBA00022723"/>
    </source>
</evidence>
<dbReference type="InterPro" id="IPR015881">
    <property type="entry name" value="ARHD_Rieske_2Fe_2S"/>
</dbReference>
<dbReference type="Proteomes" id="UP000541535">
    <property type="component" value="Unassembled WGS sequence"/>
</dbReference>
<dbReference type="SUPFAM" id="SSF55961">
    <property type="entry name" value="Bet v1-like"/>
    <property type="match status" value="1"/>
</dbReference>
<dbReference type="PROSITE" id="PS00570">
    <property type="entry name" value="RING_HYDROXYL_ALPHA"/>
    <property type="match status" value="1"/>
</dbReference>
<organism evidence="10 11">
    <name type="scientific">Pseudoduganella violacea</name>
    <dbReference type="NCBI Taxonomy" id="1715466"/>
    <lineage>
        <taxon>Bacteria</taxon>
        <taxon>Pseudomonadati</taxon>
        <taxon>Pseudomonadota</taxon>
        <taxon>Betaproteobacteria</taxon>
        <taxon>Burkholderiales</taxon>
        <taxon>Oxalobacteraceae</taxon>
        <taxon>Telluria group</taxon>
        <taxon>Pseudoduganella</taxon>
    </lineage>
</organism>
<dbReference type="PROSITE" id="PS51296">
    <property type="entry name" value="RIESKE"/>
    <property type="match status" value="1"/>
</dbReference>
<accession>A0A7W5BFD8</accession>
<evidence type="ECO:0000256" key="6">
    <source>
        <dbReference type="ARBA" id="ARBA00023004"/>
    </source>
</evidence>
<keyword evidence="11" id="KW-1185">Reference proteome</keyword>
<evidence type="ECO:0000259" key="9">
    <source>
        <dbReference type="PROSITE" id="PS51296"/>
    </source>
</evidence>
<dbReference type="Gene3D" id="3.90.380.10">
    <property type="entry name" value="Naphthalene 1,2-dioxygenase Alpha Subunit, Chain A, domain 1"/>
    <property type="match status" value="2"/>
</dbReference>
<dbReference type="InterPro" id="IPR001663">
    <property type="entry name" value="Rng_hydr_dOase-A"/>
</dbReference>
<keyword evidence="7" id="KW-0411">Iron-sulfur</keyword>
<dbReference type="SUPFAM" id="SSF50022">
    <property type="entry name" value="ISP domain"/>
    <property type="match status" value="1"/>
</dbReference>
<evidence type="ECO:0000256" key="1">
    <source>
        <dbReference type="ARBA" id="ARBA00001962"/>
    </source>
</evidence>
<dbReference type="GO" id="GO:0051213">
    <property type="term" value="F:dioxygenase activity"/>
    <property type="evidence" value="ECO:0007669"/>
    <property type="project" value="UniProtKB-KW"/>
</dbReference>
<keyword evidence="6" id="KW-0408">Iron</keyword>
<comment type="caution">
    <text evidence="10">The sequence shown here is derived from an EMBL/GenBank/DDBJ whole genome shotgun (WGS) entry which is preliminary data.</text>
</comment>
<evidence type="ECO:0000256" key="7">
    <source>
        <dbReference type="ARBA" id="ARBA00023014"/>
    </source>
</evidence>
<dbReference type="InterPro" id="IPR017941">
    <property type="entry name" value="Rieske_2Fe-2S"/>
</dbReference>
<evidence type="ECO:0000256" key="3">
    <source>
        <dbReference type="ARBA" id="ARBA00022714"/>
    </source>
</evidence>
<proteinExistence type="inferred from homology"/>
<dbReference type="CDD" id="cd03469">
    <property type="entry name" value="Rieske_RO_Alpha_N"/>
    <property type="match status" value="1"/>
</dbReference>
<keyword evidence="4" id="KW-0479">Metal-binding</keyword>
<dbReference type="InterPro" id="IPR015879">
    <property type="entry name" value="Ring_hydroxy_dOase_asu_C_dom"/>
</dbReference>
<protein>
    <submittedName>
        <fullName evidence="10">Phenylpropionate dioxygenase-like ring-hydroxylating dioxygenase large terminal subunit</fullName>
    </submittedName>
</protein>
<dbReference type="EMBL" id="JACHXD010000024">
    <property type="protein sequence ID" value="MBB3122131.1"/>
    <property type="molecule type" value="Genomic_DNA"/>
</dbReference>
<evidence type="ECO:0000256" key="8">
    <source>
        <dbReference type="ARBA" id="ARBA00023027"/>
    </source>
</evidence>
<dbReference type="GO" id="GO:0005506">
    <property type="term" value="F:iron ion binding"/>
    <property type="evidence" value="ECO:0007669"/>
    <property type="project" value="InterPro"/>
</dbReference>
<feature type="domain" description="Rieske" evidence="9">
    <location>
        <begin position="57"/>
        <end position="163"/>
    </location>
</feature>
<keyword evidence="3" id="KW-0001">2Fe-2S</keyword>
<dbReference type="InterPro" id="IPR036922">
    <property type="entry name" value="Rieske_2Fe-2S_sf"/>
</dbReference>
<evidence type="ECO:0000313" key="10">
    <source>
        <dbReference type="EMBL" id="MBB3122131.1"/>
    </source>
</evidence>
<name>A0A7W5BFD8_9BURK</name>
<comment type="similarity">
    <text evidence="2">Belongs to the bacterial ring-hydroxylating dioxygenase alpha subunit family.</text>
</comment>
<keyword evidence="10" id="KW-0223">Dioxygenase</keyword>
<evidence type="ECO:0000256" key="2">
    <source>
        <dbReference type="ARBA" id="ARBA00008751"/>
    </source>
</evidence>
<dbReference type="GO" id="GO:0051537">
    <property type="term" value="F:2 iron, 2 sulfur cluster binding"/>
    <property type="evidence" value="ECO:0007669"/>
    <property type="project" value="UniProtKB-KW"/>
</dbReference>
<dbReference type="PANTHER" id="PTHR43756">
    <property type="entry name" value="CHOLINE MONOOXYGENASE, CHLOROPLASTIC"/>
    <property type="match status" value="1"/>
</dbReference>
<reference evidence="10 11" key="1">
    <citation type="submission" date="2020-08" db="EMBL/GenBank/DDBJ databases">
        <title>Genomic Encyclopedia of Type Strains, Phase III (KMG-III): the genomes of soil and plant-associated and newly described type strains.</title>
        <authorList>
            <person name="Whitman W."/>
        </authorList>
    </citation>
    <scope>NUCLEOTIDE SEQUENCE [LARGE SCALE GENOMIC DNA]</scope>
    <source>
        <strain evidence="10 11">CECT 8897</strain>
    </source>
</reference>
<evidence type="ECO:0000313" key="11">
    <source>
        <dbReference type="Proteomes" id="UP000541535"/>
    </source>
</evidence>